<keyword evidence="10" id="KW-1185">Reference proteome</keyword>
<dbReference type="Gene3D" id="3.10.50.10">
    <property type="match status" value="1"/>
</dbReference>
<sequence length="495" mass="53884">MAKYKFMSPIIPVLIVFTFVKDCHSISTAMPPDHPWPAPVPPSPSYIAGPGMDPYTEVTPYPVVPASDPHTAVPTSPVVPAPESYLAVPTIPEFPAPNFSPPVSEPGPTSPEPYPSPPVPRRFRGIKAAYWPSFNDFPASSIDTSYFTHIYYAFLLPEPNTFKLNVTLLDHAKLLELVGTLRVQNSHIKILLSIGGGGSDPNVFSKMASTKETRAIFINSTIEIARKYGFDGVDLDWEFPANDQDMSNLALLFKQWRTSINQEARITNTSPLLLTAAVYFASRFTIYGGPRGYPIEAINKYMNWVSPMCFDYHGSWENFTGLHAALNDPRSNISTSYGIGSWIQAGVPAQKLVMGLPLYGRTWKLKDPDVNGIGAPALGVGPGDGVLTYNQIVKFNMEGTAAVVFDATPVAYHSFAGDSWIGYDDVLSIKLKVQFAKSKGLDQNTPPSSLPQHSISLISPKPIQLPSSAATSTLVGGGSISHRHPIYDLQPSTKS</sequence>
<dbReference type="GO" id="GO:0005975">
    <property type="term" value="P:carbohydrate metabolic process"/>
    <property type="evidence" value="ECO:0007669"/>
    <property type="project" value="InterPro"/>
</dbReference>
<proteinExistence type="inferred from homology"/>
<evidence type="ECO:0000256" key="4">
    <source>
        <dbReference type="ARBA" id="ARBA00023180"/>
    </source>
</evidence>
<dbReference type="InterPro" id="IPR029070">
    <property type="entry name" value="Chitinase_insertion_sf"/>
</dbReference>
<dbReference type="GO" id="GO:0006032">
    <property type="term" value="P:chitin catabolic process"/>
    <property type="evidence" value="ECO:0007669"/>
    <property type="project" value="TreeGrafter"/>
</dbReference>
<dbReference type="AlphaFoldDB" id="V4UBX5"/>
<dbReference type="FunFam" id="3.10.50.10:FF:000003">
    <property type="entry name" value="Class V chitinase CHIT5b"/>
    <property type="match status" value="1"/>
</dbReference>
<evidence type="ECO:0000313" key="10">
    <source>
        <dbReference type="Proteomes" id="UP000030687"/>
    </source>
</evidence>
<dbReference type="PROSITE" id="PS51910">
    <property type="entry name" value="GH18_2"/>
    <property type="match status" value="1"/>
</dbReference>
<evidence type="ECO:0000313" key="9">
    <source>
        <dbReference type="EMBL" id="ESR63552.1"/>
    </source>
</evidence>
<comment type="similarity">
    <text evidence="1">Belongs to the glycosyl hydrolase 18 family. Chitinase class V subfamily.</text>
</comment>
<evidence type="ECO:0000256" key="6">
    <source>
        <dbReference type="RuleBase" id="RU000489"/>
    </source>
</evidence>
<dbReference type="PANTHER" id="PTHR11177">
    <property type="entry name" value="CHITINASE"/>
    <property type="match status" value="1"/>
</dbReference>
<keyword evidence="4" id="KW-0325">Glycoprotein</keyword>
<dbReference type="CDD" id="cd02879">
    <property type="entry name" value="GH18_plant_chitinase_class_V"/>
    <property type="match status" value="1"/>
</dbReference>
<dbReference type="GO" id="GO:0004568">
    <property type="term" value="F:chitinase activity"/>
    <property type="evidence" value="ECO:0007669"/>
    <property type="project" value="TreeGrafter"/>
</dbReference>
<dbReference type="GO" id="GO:0005576">
    <property type="term" value="C:extracellular region"/>
    <property type="evidence" value="ECO:0007669"/>
    <property type="project" value="TreeGrafter"/>
</dbReference>
<organism evidence="9 10">
    <name type="scientific">Citrus clementina</name>
    <name type="common">Clementine</name>
    <name type="synonym">Citrus deliciosa x Citrus sinensis</name>
    <dbReference type="NCBI Taxonomy" id="85681"/>
    <lineage>
        <taxon>Eukaryota</taxon>
        <taxon>Viridiplantae</taxon>
        <taxon>Streptophyta</taxon>
        <taxon>Embryophyta</taxon>
        <taxon>Tracheophyta</taxon>
        <taxon>Spermatophyta</taxon>
        <taxon>Magnoliopsida</taxon>
        <taxon>eudicotyledons</taxon>
        <taxon>Gunneridae</taxon>
        <taxon>Pentapetalae</taxon>
        <taxon>rosids</taxon>
        <taxon>malvids</taxon>
        <taxon>Sapindales</taxon>
        <taxon>Rutaceae</taxon>
        <taxon>Aurantioideae</taxon>
        <taxon>Citrus</taxon>
    </lineage>
</organism>
<dbReference type="EMBL" id="KI535697">
    <property type="protein sequence ID" value="ESR63552.1"/>
    <property type="molecule type" value="Genomic_DNA"/>
</dbReference>
<evidence type="ECO:0000256" key="3">
    <source>
        <dbReference type="ARBA" id="ARBA00022801"/>
    </source>
</evidence>
<dbReference type="STRING" id="85681.V4UBX5"/>
<evidence type="ECO:0000256" key="5">
    <source>
        <dbReference type="ARBA" id="ARBA00023295"/>
    </source>
</evidence>
<dbReference type="InterPro" id="IPR001223">
    <property type="entry name" value="Glyco_hydro18_cat"/>
</dbReference>
<dbReference type="PANTHER" id="PTHR11177:SF317">
    <property type="entry name" value="CHITINASE 12-RELATED"/>
    <property type="match status" value="1"/>
</dbReference>
<evidence type="ECO:0000256" key="7">
    <source>
        <dbReference type="SAM" id="SignalP"/>
    </source>
</evidence>
<dbReference type="InterPro" id="IPR011583">
    <property type="entry name" value="Chitinase_II/V-like_cat"/>
</dbReference>
<dbReference type="PROSITE" id="PS01095">
    <property type="entry name" value="GH18_1"/>
    <property type="match status" value="1"/>
</dbReference>
<dbReference type="Gene3D" id="3.20.20.80">
    <property type="entry name" value="Glycosidases"/>
    <property type="match status" value="1"/>
</dbReference>
<dbReference type="KEGG" id="cic:CICLE_v100107291m"/>
<name>V4UBX5_CITCL</name>
<feature type="signal peptide" evidence="7">
    <location>
        <begin position="1"/>
        <end position="25"/>
    </location>
</feature>
<dbReference type="InParanoid" id="V4UBX5"/>
<dbReference type="SUPFAM" id="SSF51445">
    <property type="entry name" value="(Trans)glycosidases"/>
    <property type="match status" value="1"/>
</dbReference>
<dbReference type="OMA" id="FYYCSGG"/>
<evidence type="ECO:0000259" key="8">
    <source>
        <dbReference type="PROSITE" id="PS51910"/>
    </source>
</evidence>
<evidence type="ECO:0000256" key="1">
    <source>
        <dbReference type="ARBA" id="ARBA00008682"/>
    </source>
</evidence>
<dbReference type="Pfam" id="PF00704">
    <property type="entry name" value="Glyco_hydro_18"/>
    <property type="match status" value="1"/>
</dbReference>
<evidence type="ECO:0000256" key="2">
    <source>
        <dbReference type="ARBA" id="ARBA00022729"/>
    </source>
</evidence>
<dbReference type="GO" id="GO:0008061">
    <property type="term" value="F:chitin binding"/>
    <property type="evidence" value="ECO:0007669"/>
    <property type="project" value="InterPro"/>
</dbReference>
<accession>V4UBX5</accession>
<dbReference type="Gramene" id="ESR63552">
    <property type="protein sequence ID" value="ESR63552"/>
    <property type="gene ID" value="CICLE_v100107291mg"/>
</dbReference>
<dbReference type="eggNOG" id="KOG2806">
    <property type="taxonomic scope" value="Eukaryota"/>
</dbReference>
<protein>
    <recommendedName>
        <fullName evidence="8">GH18 domain-containing protein</fullName>
    </recommendedName>
</protein>
<keyword evidence="2 7" id="KW-0732">Signal</keyword>
<dbReference type="Proteomes" id="UP000030687">
    <property type="component" value="Unassembled WGS sequence"/>
</dbReference>
<feature type="non-terminal residue" evidence="9">
    <location>
        <position position="495"/>
    </location>
</feature>
<keyword evidence="3 6" id="KW-0378">Hydrolase</keyword>
<dbReference type="SUPFAM" id="SSF54556">
    <property type="entry name" value="Chitinase insertion domain"/>
    <property type="match status" value="1"/>
</dbReference>
<dbReference type="InterPro" id="IPR017853">
    <property type="entry name" value="GH"/>
</dbReference>
<reference evidence="9 10" key="1">
    <citation type="submission" date="2013-10" db="EMBL/GenBank/DDBJ databases">
        <authorList>
            <consortium name="International Citrus Genome Consortium"/>
            <person name="Jenkins J."/>
            <person name="Schmutz J."/>
            <person name="Prochnik S."/>
            <person name="Rokhsar D."/>
            <person name="Gmitter F."/>
            <person name="Ollitrault P."/>
            <person name="Machado M."/>
            <person name="Talon M."/>
            <person name="Wincker P."/>
            <person name="Jaillon O."/>
            <person name="Morgante M."/>
        </authorList>
    </citation>
    <scope>NUCLEOTIDE SEQUENCE</scope>
    <source>
        <strain evidence="10">cv. Clemenules</strain>
    </source>
</reference>
<gene>
    <name evidence="9" type="ORF">CICLE_v100107291mg</name>
</gene>
<feature type="domain" description="GH18" evidence="8">
    <location>
        <begin position="125"/>
        <end position="478"/>
    </location>
</feature>
<feature type="chain" id="PRO_5004729029" description="GH18 domain-containing protein" evidence="7">
    <location>
        <begin position="26"/>
        <end position="495"/>
    </location>
</feature>
<dbReference type="SMART" id="SM00636">
    <property type="entry name" value="Glyco_18"/>
    <property type="match status" value="1"/>
</dbReference>
<dbReference type="InterPro" id="IPR050314">
    <property type="entry name" value="Glycosyl_Hydrlase_18"/>
</dbReference>
<keyword evidence="5 6" id="KW-0326">Glycosidase</keyword>
<dbReference type="InterPro" id="IPR001579">
    <property type="entry name" value="Glyco_hydro_18_chit_AS"/>
</dbReference>